<keyword evidence="2" id="KW-0812">Transmembrane</keyword>
<comment type="caution">
    <text evidence="3">The sequence shown here is derived from an EMBL/GenBank/DDBJ whole genome shotgun (WGS) entry which is preliminary data.</text>
</comment>
<evidence type="ECO:0000256" key="2">
    <source>
        <dbReference type="SAM" id="Phobius"/>
    </source>
</evidence>
<proteinExistence type="predicted"/>
<feature type="region of interest" description="Disordered" evidence="1">
    <location>
        <begin position="194"/>
        <end position="256"/>
    </location>
</feature>
<evidence type="ECO:0000313" key="3">
    <source>
        <dbReference type="EMBL" id="KAE9618802.1"/>
    </source>
</evidence>
<reference evidence="4" key="1">
    <citation type="journal article" date="2020" name="Nat. Commun.">
        <title>Genome sequence of the cluster root forming white lupin.</title>
        <authorList>
            <person name="Hufnagel B."/>
            <person name="Marques A."/>
            <person name="Soriano A."/>
            <person name="Marques L."/>
            <person name="Divol F."/>
            <person name="Doumas P."/>
            <person name="Sallet E."/>
            <person name="Mancinotti D."/>
            <person name="Carrere S."/>
            <person name="Marande W."/>
            <person name="Arribat S."/>
            <person name="Keller J."/>
            <person name="Huneau C."/>
            <person name="Blein T."/>
            <person name="Aime D."/>
            <person name="Laguerre M."/>
            <person name="Taylor J."/>
            <person name="Schubert V."/>
            <person name="Nelson M."/>
            <person name="Geu-Flores F."/>
            <person name="Crespi M."/>
            <person name="Gallardo-Guerrero K."/>
            <person name="Delaux P.-M."/>
            <person name="Salse J."/>
            <person name="Berges H."/>
            <person name="Guyot R."/>
            <person name="Gouzy J."/>
            <person name="Peret B."/>
        </authorList>
    </citation>
    <scope>NUCLEOTIDE SEQUENCE [LARGE SCALE GENOMIC DNA]</scope>
    <source>
        <strain evidence="4">cv. Amiga</strain>
    </source>
</reference>
<evidence type="ECO:0000256" key="1">
    <source>
        <dbReference type="SAM" id="MobiDB-lite"/>
    </source>
</evidence>
<sequence length="328" mass="35730">MVEERVRRRNKDGKKKSKIIFAGSLSSGGGGNGIAGLLVVGGAVAVAGYVAVSSLHSFVTNRIKAKAKISVTEPEPKPQQLSLVDNCKSQYHNHDHETGDAVSACYVISDMSINQTLILENTDSDLNTNNEGVTPNYINHHQETVLCDDFHPESVVSSSNQNEIEEKRVSALPDNNGSQPQEDEPQENLNFIQTYTKDDDGNDNIVSKSKEQDHSSKATEGTALNSKDEEAEQDFKGEEGTTESDIQTQEAAESESDASLYNGINMAMNVRPKATSNEKANILDGLNCQPSISHSFQLITLLMPMLLQVLVLLLVLHTFTNILSSLIK</sequence>
<dbReference type="Proteomes" id="UP000447434">
    <property type="component" value="Chromosome 2"/>
</dbReference>
<evidence type="ECO:0000313" key="4">
    <source>
        <dbReference type="Proteomes" id="UP000447434"/>
    </source>
</evidence>
<dbReference type="OrthoDB" id="10406220at2759"/>
<feature type="compositionally biased region" description="Basic and acidic residues" evidence="1">
    <location>
        <begin position="208"/>
        <end position="217"/>
    </location>
</feature>
<organism evidence="3 4">
    <name type="scientific">Lupinus albus</name>
    <name type="common">White lupine</name>
    <name type="synonym">Lupinus termis</name>
    <dbReference type="NCBI Taxonomy" id="3870"/>
    <lineage>
        <taxon>Eukaryota</taxon>
        <taxon>Viridiplantae</taxon>
        <taxon>Streptophyta</taxon>
        <taxon>Embryophyta</taxon>
        <taxon>Tracheophyta</taxon>
        <taxon>Spermatophyta</taxon>
        <taxon>Magnoliopsida</taxon>
        <taxon>eudicotyledons</taxon>
        <taxon>Gunneridae</taxon>
        <taxon>Pentapetalae</taxon>
        <taxon>rosids</taxon>
        <taxon>fabids</taxon>
        <taxon>Fabales</taxon>
        <taxon>Fabaceae</taxon>
        <taxon>Papilionoideae</taxon>
        <taxon>50 kb inversion clade</taxon>
        <taxon>genistoids sensu lato</taxon>
        <taxon>core genistoids</taxon>
        <taxon>Genisteae</taxon>
        <taxon>Lupinus</taxon>
    </lineage>
</organism>
<keyword evidence="4" id="KW-1185">Reference proteome</keyword>
<keyword evidence="2" id="KW-1133">Transmembrane helix</keyword>
<dbReference type="EMBL" id="WOCE01000002">
    <property type="protein sequence ID" value="KAE9618802.1"/>
    <property type="molecule type" value="Genomic_DNA"/>
</dbReference>
<dbReference type="AlphaFoldDB" id="A0A6A5NA96"/>
<name>A0A6A5NA96_LUPAL</name>
<gene>
    <name evidence="3" type="ORF">Lalb_Chr02g0146511</name>
</gene>
<protein>
    <submittedName>
        <fullName evidence="3">Uncharacterized protein</fullName>
    </submittedName>
</protein>
<accession>A0A6A5NA96</accession>
<feature type="transmembrane region" description="Helical" evidence="2">
    <location>
        <begin position="296"/>
        <end position="319"/>
    </location>
</feature>
<keyword evidence="2" id="KW-0472">Membrane</keyword>
<feature type="transmembrane region" description="Helical" evidence="2">
    <location>
        <begin position="20"/>
        <end position="52"/>
    </location>
</feature>